<evidence type="ECO:0000313" key="1">
    <source>
        <dbReference type="EMBL" id="RGV34235.1"/>
    </source>
</evidence>
<gene>
    <name evidence="2" type="ORF">DW729_12165</name>
    <name evidence="1" type="ORF">DWW14_22845</name>
</gene>
<dbReference type="RefSeq" id="WP_117867065.1">
    <property type="nucleotide sequence ID" value="NZ_JAQDIY010000007.1"/>
</dbReference>
<dbReference type="EMBL" id="QSKL01000010">
    <property type="protein sequence ID" value="RHE59483.1"/>
    <property type="molecule type" value="Genomic_DNA"/>
</dbReference>
<name>A0A412X1F4_BACUN</name>
<dbReference type="AlphaFoldDB" id="A0A412X1F4"/>
<evidence type="ECO:0000313" key="4">
    <source>
        <dbReference type="Proteomes" id="UP000285343"/>
    </source>
</evidence>
<dbReference type="Proteomes" id="UP000284640">
    <property type="component" value="Unassembled WGS sequence"/>
</dbReference>
<evidence type="ECO:0000313" key="3">
    <source>
        <dbReference type="Proteomes" id="UP000284640"/>
    </source>
</evidence>
<proteinExistence type="predicted"/>
<reference evidence="3 4" key="1">
    <citation type="submission" date="2018-08" db="EMBL/GenBank/DDBJ databases">
        <title>A genome reference for cultivated species of the human gut microbiota.</title>
        <authorList>
            <person name="Zou Y."/>
            <person name="Xue W."/>
            <person name="Luo G."/>
        </authorList>
    </citation>
    <scope>NUCLEOTIDE SEQUENCE [LARGE SCALE GENOMIC DNA]</scope>
    <source>
        <strain evidence="1 4">AF14-42</strain>
        <strain evidence="2 3">AM27-46</strain>
    </source>
</reference>
<evidence type="ECO:0000313" key="2">
    <source>
        <dbReference type="EMBL" id="RHE59483.1"/>
    </source>
</evidence>
<protein>
    <submittedName>
        <fullName evidence="1">Uncharacterized protein</fullName>
    </submittedName>
</protein>
<accession>A0A412X1F4</accession>
<sequence length="135" mass="15622">MSIKDFFNNLFNSLLDGSFERMRIINVMNQSFREFFYSGELNRLCKVSISQGDREFSHEMSSLWFRSGFKISIENDINLLDSEIMEISKYVLSNTAFIRQLMAMGFDTLIVVGATSGKGRKFSLKGYANLNNYYI</sequence>
<comment type="caution">
    <text evidence="1">The sequence shown here is derived from an EMBL/GenBank/DDBJ whole genome shotgun (WGS) entry which is preliminary data.</text>
</comment>
<organism evidence="1 4">
    <name type="scientific">Bacteroides uniformis</name>
    <dbReference type="NCBI Taxonomy" id="820"/>
    <lineage>
        <taxon>Bacteria</taxon>
        <taxon>Pseudomonadati</taxon>
        <taxon>Bacteroidota</taxon>
        <taxon>Bacteroidia</taxon>
        <taxon>Bacteroidales</taxon>
        <taxon>Bacteroidaceae</taxon>
        <taxon>Bacteroides</taxon>
    </lineage>
</organism>
<dbReference type="Proteomes" id="UP000285343">
    <property type="component" value="Unassembled WGS sequence"/>
</dbReference>
<dbReference type="EMBL" id="QRZC01000050">
    <property type="protein sequence ID" value="RGV34235.1"/>
    <property type="molecule type" value="Genomic_DNA"/>
</dbReference>